<feature type="domain" description="CSC1/OSCA1-like N-terminal transmembrane" evidence="10">
    <location>
        <begin position="94"/>
        <end position="211"/>
    </location>
</feature>
<dbReference type="PANTHER" id="PTHR13018">
    <property type="entry name" value="PROBABLE MEMBRANE PROTEIN DUF221-RELATED"/>
    <property type="match status" value="1"/>
</dbReference>
<dbReference type="Pfam" id="PF13967">
    <property type="entry name" value="RSN1_TM"/>
    <property type="match status" value="1"/>
</dbReference>
<evidence type="ECO:0000256" key="2">
    <source>
        <dbReference type="ARBA" id="ARBA00007779"/>
    </source>
</evidence>
<keyword evidence="3" id="KW-0813">Transport</keyword>
<feature type="transmembrane region" description="Helical" evidence="8">
    <location>
        <begin position="31"/>
        <end position="48"/>
    </location>
</feature>
<dbReference type="InterPro" id="IPR027815">
    <property type="entry name" value="CSC1/OSCA1-like_cyt"/>
</dbReference>
<organism evidence="12">
    <name type="scientific">Schistocephalus solidus</name>
    <name type="common">Tapeworm</name>
    <dbReference type="NCBI Taxonomy" id="70667"/>
    <lineage>
        <taxon>Eukaryota</taxon>
        <taxon>Metazoa</taxon>
        <taxon>Spiralia</taxon>
        <taxon>Lophotrochozoa</taxon>
        <taxon>Platyhelminthes</taxon>
        <taxon>Cestoda</taxon>
        <taxon>Eucestoda</taxon>
        <taxon>Diphyllobothriidea</taxon>
        <taxon>Diphyllobothriidae</taxon>
        <taxon>Schistocephalus</taxon>
    </lineage>
</organism>
<keyword evidence="4 8" id="KW-0812">Transmembrane</keyword>
<dbReference type="InterPro" id="IPR032880">
    <property type="entry name" value="CSC1/OSCA1-like_N"/>
</dbReference>
<dbReference type="PANTHER" id="PTHR13018:SF5">
    <property type="entry name" value="RE44586P"/>
    <property type="match status" value="1"/>
</dbReference>
<feature type="transmembrane region" description="Helical" evidence="8">
    <location>
        <begin position="748"/>
        <end position="773"/>
    </location>
</feature>
<dbReference type="EMBL" id="GEEE01011788">
    <property type="protein sequence ID" value="JAP51437.1"/>
    <property type="molecule type" value="Transcribed_RNA"/>
</dbReference>
<feature type="transmembrane region" description="Helical" evidence="8">
    <location>
        <begin position="547"/>
        <end position="573"/>
    </location>
</feature>
<feature type="domain" description="CSC1/OSCA1-like 7TM region" evidence="9">
    <location>
        <begin position="463"/>
        <end position="763"/>
    </location>
</feature>
<evidence type="ECO:0000259" key="11">
    <source>
        <dbReference type="Pfam" id="PF14703"/>
    </source>
</evidence>
<sequence>MSHNVCERINSYYGPNKTEIIAGFEGIPQNLVVNLVVWFFILCMFSIFRKTAWNYGRIAFLARSYETWVALFYSDVRRSVALTTLADEAEDAAAYYARRVATQESTVLRDEGFCSWICILLKLSNEDIERKAGPDAVYFLQFYKTLIIYTGITMVLCLLFVLPLNIHGVLKSPDLQQFGFTTISNIPGDSPMLWLHVSMGFLFFLIAFCLAMSFARRLHADQRRISSILENTLMISGVSRSNCKKDLIMAHFREAYPDCMVTEVQVAYDVRRLLELDRSLQNYTAALDYCRRSTERRCQQTLMIPSCCGAVALKCRICCGCFKQEQESVPVTTPILSETVDTNEMQPKSTTSYCCRSSCGQPVVDAVSFYSKSIVELSEKIQLERQRALSSPIGIAFVTFDTPIHAFIVRQDYLTARCNRRPHTSTLSKRLRSHRWTVDFAPTPNTLIWQNLALKRTVWWIRAAALNIAVFLIAFFLTTPLYVLNLMSRLQIPERLHLTNTFFIQIFPSIILWASSVLLPYCVYYSDVLTKHWTKTTLHFITMAKTNAMLLLMILILPSLGLTSLPALFQWLFPISAQSDIDPAPPLNQSMTTSSTEAVQFQTNTSAHFLEPLFKTTPPIVEPSFRWECIFMPDNGAFFVNYVITAGFIGSAFDLARLSELIMYAIRLLTLRSKAEKIAAQKAVLSEFDFGLNYAWLLCAFAVITANSILCPLITPFGFICLLLRYAVARYNIFFAYMPSRIDMRIHWLATSLMLACVLMLQLNIFMFIALRIRMVSQALAICTIVSFIAAIVWFLVGVTGGWIYVDGKATKRRANLHPVTNETPTAEVADNAPTDTFAPASPKLVQPLTEQVRATGEVGRQSIPADFLRGHQFQRTQHLQRPVSDGFVADYCPPVLCGRQPSTGNDPTTTSTENST</sequence>
<evidence type="ECO:0000259" key="10">
    <source>
        <dbReference type="Pfam" id="PF13967"/>
    </source>
</evidence>
<feature type="transmembrane region" description="Helical" evidence="8">
    <location>
        <begin position="146"/>
        <end position="166"/>
    </location>
</feature>
<feature type="compositionally biased region" description="Polar residues" evidence="7">
    <location>
        <begin position="901"/>
        <end position="917"/>
    </location>
</feature>
<evidence type="ECO:0008006" key="13">
    <source>
        <dbReference type="Google" id="ProtNLM"/>
    </source>
</evidence>
<keyword evidence="6 8" id="KW-0472">Membrane</keyword>
<evidence type="ECO:0000256" key="4">
    <source>
        <dbReference type="ARBA" id="ARBA00022692"/>
    </source>
</evidence>
<reference evidence="12" key="1">
    <citation type="submission" date="2016-01" db="EMBL/GenBank/DDBJ databases">
        <title>Reference transcriptome for the parasite Schistocephalus solidus: insights into the molecular evolution of parasitism.</title>
        <authorList>
            <person name="Hebert F.O."/>
            <person name="Grambauer S."/>
            <person name="Barber I."/>
            <person name="Landry C.R."/>
            <person name="Aubin-Horth N."/>
        </authorList>
    </citation>
    <scope>NUCLEOTIDE SEQUENCE</scope>
</reference>
<evidence type="ECO:0000256" key="5">
    <source>
        <dbReference type="ARBA" id="ARBA00022989"/>
    </source>
</evidence>
<keyword evidence="5 8" id="KW-1133">Transmembrane helix</keyword>
<dbReference type="Pfam" id="PF02714">
    <property type="entry name" value="RSN1_7TM"/>
    <property type="match status" value="1"/>
</dbReference>
<dbReference type="GO" id="GO:0005227">
    <property type="term" value="F:calcium-activated cation channel activity"/>
    <property type="evidence" value="ECO:0007669"/>
    <property type="project" value="InterPro"/>
</dbReference>
<dbReference type="GO" id="GO:0005886">
    <property type="term" value="C:plasma membrane"/>
    <property type="evidence" value="ECO:0007669"/>
    <property type="project" value="TreeGrafter"/>
</dbReference>
<evidence type="ECO:0000256" key="1">
    <source>
        <dbReference type="ARBA" id="ARBA00004141"/>
    </source>
</evidence>
<feature type="transmembrane region" description="Helical" evidence="8">
    <location>
        <begin position="502"/>
        <end position="526"/>
    </location>
</feature>
<dbReference type="Pfam" id="PF14703">
    <property type="entry name" value="PHM7_cyt"/>
    <property type="match status" value="1"/>
</dbReference>
<proteinExistence type="inferred from homology"/>
<feature type="transmembrane region" description="Helical" evidence="8">
    <location>
        <begin position="459"/>
        <end position="482"/>
    </location>
</feature>
<dbReference type="AlphaFoldDB" id="A0A0X3PNI1"/>
<feature type="region of interest" description="Disordered" evidence="7">
    <location>
        <begin position="898"/>
        <end position="917"/>
    </location>
</feature>
<feature type="domain" description="CSC1/OSCA1-like cytosolic" evidence="11">
    <location>
        <begin position="231"/>
        <end position="451"/>
    </location>
</feature>
<feature type="transmembrane region" description="Helical" evidence="8">
    <location>
        <begin position="193"/>
        <end position="215"/>
    </location>
</feature>
<protein>
    <recommendedName>
        <fullName evidence="13">CSC1-like protein 2</fullName>
    </recommendedName>
</protein>
<feature type="transmembrane region" description="Helical" evidence="8">
    <location>
        <begin position="779"/>
        <end position="806"/>
    </location>
</feature>
<evidence type="ECO:0000256" key="7">
    <source>
        <dbReference type="SAM" id="MobiDB-lite"/>
    </source>
</evidence>
<name>A0A0X3PNI1_SCHSO</name>
<evidence type="ECO:0000256" key="6">
    <source>
        <dbReference type="ARBA" id="ARBA00023136"/>
    </source>
</evidence>
<evidence type="ECO:0000256" key="3">
    <source>
        <dbReference type="ARBA" id="ARBA00022448"/>
    </source>
</evidence>
<dbReference type="InterPro" id="IPR045122">
    <property type="entry name" value="Csc1-like"/>
</dbReference>
<dbReference type="InterPro" id="IPR003864">
    <property type="entry name" value="CSC1/OSCA1-like_7TM"/>
</dbReference>
<evidence type="ECO:0000259" key="9">
    <source>
        <dbReference type="Pfam" id="PF02714"/>
    </source>
</evidence>
<accession>A0A0X3PNI1</accession>
<feature type="transmembrane region" description="Helical" evidence="8">
    <location>
        <begin position="694"/>
        <end position="727"/>
    </location>
</feature>
<comment type="similarity">
    <text evidence="2">Belongs to the CSC1 (TC 1.A.17) family.</text>
</comment>
<evidence type="ECO:0000313" key="12">
    <source>
        <dbReference type="EMBL" id="JAP51437.1"/>
    </source>
</evidence>
<gene>
    <name evidence="12" type="ORF">TR133612</name>
</gene>
<evidence type="ECO:0000256" key="8">
    <source>
        <dbReference type="SAM" id="Phobius"/>
    </source>
</evidence>
<comment type="subcellular location">
    <subcellularLocation>
        <location evidence="1">Membrane</location>
        <topology evidence="1">Multi-pass membrane protein</topology>
    </subcellularLocation>
</comment>